<evidence type="ECO:0000313" key="10">
    <source>
        <dbReference type="Proteomes" id="UP000077603"/>
    </source>
</evidence>
<evidence type="ECO:0000256" key="8">
    <source>
        <dbReference type="SAM" id="Phobius"/>
    </source>
</evidence>
<reference evidence="9 10" key="1">
    <citation type="journal article" date="2014" name="Genome Announc.">
        <title>Genome Sequence of a Promising Hydrogen-Producing Facultative Anaerobic Bacterium, Brevundimonas naejangsanensis Strain B1.</title>
        <authorList>
            <person name="Su H."/>
            <person name="Zhang T."/>
            <person name="Bao M."/>
            <person name="Jiang Y."/>
            <person name="Wang Y."/>
            <person name="Tan T."/>
        </authorList>
    </citation>
    <scope>NUCLEOTIDE SEQUENCE [LARGE SCALE GENOMIC DNA]</scope>
    <source>
        <strain evidence="9 10">B1</strain>
    </source>
</reference>
<comment type="similarity">
    <text evidence="2">Belongs to the band 7/mec-2 family.</text>
</comment>
<dbReference type="eggNOG" id="COG0330">
    <property type="taxonomic scope" value="Bacteria"/>
</dbReference>
<dbReference type="InterPro" id="IPR018080">
    <property type="entry name" value="Band_7/stomatin-like_CS"/>
</dbReference>
<dbReference type="Proteomes" id="UP000077603">
    <property type="component" value="Chromosome"/>
</dbReference>
<dbReference type="PANTHER" id="PTHR43327:SF10">
    <property type="entry name" value="STOMATIN-LIKE PROTEIN 2, MITOCHONDRIAL"/>
    <property type="match status" value="1"/>
</dbReference>
<dbReference type="InterPro" id="IPR032435">
    <property type="entry name" value="STML2-like_C"/>
</dbReference>
<dbReference type="OrthoDB" id="9809197at2"/>
<sequence length="345" mass="37810">MNFSLIFFVMFAVFALIFLFSVIKIVPQGREFTVERFGKYTKTLTPGIHILTPFVERIGRRMNMMEQVLDVPTQEVITKDNAMVKVDAIVFIQVMDASAAAYRVENLPYAITQLCSTNLRTVVGSMDLDEVLFQRDNINSRLLTVIDAATEPWGVKVNRIEIKDLTPPVDITNAMARQMKAERERRAIITEAEGEKQAAIARAEGAKQSAILQSEGRKEAAFRDAEAREREAEAEAKATAMVSEAIARGDVNAINYFVAQKYVEAFGELARNPTAKTVIVPAEMGGLVGTIAGLGELVGLAKEQQQSRSDIRREPSRAAAASSASTPPSRTVSPRRSGGAVPTTE</sequence>
<dbReference type="STRING" id="588932.DA69_04935"/>
<evidence type="ECO:0000256" key="5">
    <source>
        <dbReference type="ARBA" id="ARBA00022989"/>
    </source>
</evidence>
<accession>A0A172Y4L2</accession>
<organism evidence="9 10">
    <name type="scientific">Brevundimonas naejangsanensis</name>
    <dbReference type="NCBI Taxonomy" id="588932"/>
    <lineage>
        <taxon>Bacteria</taxon>
        <taxon>Pseudomonadati</taxon>
        <taxon>Pseudomonadota</taxon>
        <taxon>Alphaproteobacteria</taxon>
        <taxon>Caulobacterales</taxon>
        <taxon>Caulobacteraceae</taxon>
        <taxon>Brevundimonas</taxon>
    </lineage>
</organism>
<name>A0A172Y4L2_9CAUL</name>
<dbReference type="GO" id="GO:0098552">
    <property type="term" value="C:side of membrane"/>
    <property type="evidence" value="ECO:0007669"/>
    <property type="project" value="UniProtKB-ARBA"/>
</dbReference>
<evidence type="ECO:0000256" key="1">
    <source>
        <dbReference type="ARBA" id="ARBA00004167"/>
    </source>
</evidence>
<evidence type="ECO:0000256" key="3">
    <source>
        <dbReference type="ARBA" id="ARBA00017055"/>
    </source>
</evidence>
<keyword evidence="6 8" id="KW-0472">Membrane</keyword>
<feature type="compositionally biased region" description="Low complexity" evidence="7">
    <location>
        <begin position="317"/>
        <end position="337"/>
    </location>
</feature>
<gene>
    <name evidence="9" type="ORF">DA69_04935</name>
</gene>
<dbReference type="SUPFAM" id="SSF117892">
    <property type="entry name" value="Band 7/SPFH domain"/>
    <property type="match status" value="1"/>
</dbReference>
<keyword evidence="4 8" id="KW-0812">Transmembrane</keyword>
<dbReference type="PROSITE" id="PS01270">
    <property type="entry name" value="BAND_7"/>
    <property type="match status" value="1"/>
</dbReference>
<evidence type="ECO:0000256" key="4">
    <source>
        <dbReference type="ARBA" id="ARBA00022692"/>
    </source>
</evidence>
<dbReference type="InterPro" id="IPR001972">
    <property type="entry name" value="Stomatin_HflK_fam"/>
</dbReference>
<dbReference type="AlphaFoldDB" id="A0A172Y4L2"/>
<dbReference type="Pfam" id="PF01145">
    <property type="entry name" value="Band_7"/>
    <property type="match status" value="1"/>
</dbReference>
<dbReference type="FunFam" id="3.30.479.30:FF:000004">
    <property type="entry name" value="Putative membrane protease family, stomatin"/>
    <property type="match status" value="1"/>
</dbReference>
<dbReference type="InterPro" id="IPR050710">
    <property type="entry name" value="Band7/mec-2_domain"/>
</dbReference>
<dbReference type="EMBL" id="CP015614">
    <property type="protein sequence ID" value="ANF54143.1"/>
    <property type="molecule type" value="Genomic_DNA"/>
</dbReference>
<dbReference type="SMART" id="SM00244">
    <property type="entry name" value="PHB"/>
    <property type="match status" value="1"/>
</dbReference>
<feature type="region of interest" description="Disordered" evidence="7">
    <location>
        <begin position="304"/>
        <end position="345"/>
    </location>
</feature>
<evidence type="ECO:0000256" key="6">
    <source>
        <dbReference type="ARBA" id="ARBA00023136"/>
    </source>
</evidence>
<dbReference type="KEGG" id="bne:DA69_04935"/>
<evidence type="ECO:0000313" key="9">
    <source>
        <dbReference type="EMBL" id="ANF54143.1"/>
    </source>
</evidence>
<dbReference type="PANTHER" id="PTHR43327">
    <property type="entry name" value="STOMATIN-LIKE PROTEIN 2, MITOCHONDRIAL"/>
    <property type="match status" value="1"/>
</dbReference>
<proteinExistence type="inferred from homology"/>
<dbReference type="InterPro" id="IPR001107">
    <property type="entry name" value="Band_7"/>
</dbReference>
<dbReference type="GO" id="GO:0005886">
    <property type="term" value="C:plasma membrane"/>
    <property type="evidence" value="ECO:0007669"/>
    <property type="project" value="UniProtKB-ARBA"/>
</dbReference>
<comment type="subcellular location">
    <subcellularLocation>
        <location evidence="1">Membrane</location>
        <topology evidence="1">Single-pass membrane protein</topology>
    </subcellularLocation>
</comment>
<keyword evidence="10" id="KW-1185">Reference proteome</keyword>
<protein>
    <recommendedName>
        <fullName evidence="3">Protein QmcA</fullName>
    </recommendedName>
</protein>
<evidence type="ECO:0000256" key="2">
    <source>
        <dbReference type="ARBA" id="ARBA00008164"/>
    </source>
</evidence>
<evidence type="ECO:0000256" key="7">
    <source>
        <dbReference type="SAM" id="MobiDB-lite"/>
    </source>
</evidence>
<dbReference type="Pfam" id="PF16200">
    <property type="entry name" value="Band_7_C"/>
    <property type="match status" value="1"/>
</dbReference>
<feature type="transmembrane region" description="Helical" evidence="8">
    <location>
        <begin position="6"/>
        <end position="26"/>
    </location>
</feature>
<dbReference type="InterPro" id="IPR036013">
    <property type="entry name" value="Band_7/SPFH_dom_sf"/>
</dbReference>
<keyword evidence="5 8" id="KW-1133">Transmembrane helix</keyword>
<dbReference type="PRINTS" id="PR00721">
    <property type="entry name" value="STOMATIN"/>
</dbReference>
<dbReference type="Gene3D" id="3.30.479.30">
    <property type="entry name" value="Band 7 domain"/>
    <property type="match status" value="1"/>
</dbReference>